<organism evidence="14 15">
    <name type="scientific">Arthrobotrys flagrans</name>
    <name type="common">Nematode-trapping fungus</name>
    <name type="synonym">Trichothecium flagrans</name>
    <dbReference type="NCBI Taxonomy" id="97331"/>
    <lineage>
        <taxon>Eukaryota</taxon>
        <taxon>Fungi</taxon>
        <taxon>Dikarya</taxon>
        <taxon>Ascomycota</taxon>
        <taxon>Pezizomycotina</taxon>
        <taxon>Orbiliomycetes</taxon>
        <taxon>Orbiliales</taxon>
        <taxon>Orbiliaceae</taxon>
        <taxon>Arthrobotrys</taxon>
    </lineage>
</organism>
<keyword evidence="4 12" id="KW-0256">Endoplasmic reticulum</keyword>
<dbReference type="OrthoDB" id="5545019at2759"/>
<dbReference type="GO" id="GO:0141040">
    <property type="term" value="F:very-long-chain 3-oxoacyl-CoA reductase activity"/>
    <property type="evidence" value="ECO:0007669"/>
    <property type="project" value="UniProtKB-EC"/>
</dbReference>
<accession>A0A436ZXA2</accession>
<keyword evidence="5 12" id="KW-0276">Fatty acid metabolism</keyword>
<dbReference type="PIRSF" id="PIRSF000126">
    <property type="entry name" value="11-beta-HSD1"/>
    <property type="match status" value="1"/>
</dbReference>
<dbReference type="EC" id="1.1.1.330" evidence="12"/>
<sequence>MAVSFDANHVRLAKTLLAYFGGAFILYCLLRLLTAIFAIFIQPGKSLSKFGPKGSWAVVTGASDGIGKEFVYQLAAKGFNILLISRTASKLEEISKDLEAKYKIQTEYLPIDFAQNLDEDYKKIATRIGAKDVSILVNNVGKSYDMPTQFLITEETLIQDIITINCTATLRVTKAVVPGMVARKRGLILTMGSFAGLTPTPLLAAYSGSKAFLTSWSAALACELQPHGIHVDLIQSYLVTSAMSKVRRTSLTIPNPKSFVKATLGKIGVYVGNTVGVVTPYWSHAVMAWALENLAGLGSATVVKTNKTMHEDIRRRSLKKQEREAKKQ</sequence>
<evidence type="ECO:0000256" key="3">
    <source>
        <dbReference type="ARBA" id="ARBA00022692"/>
    </source>
</evidence>
<comment type="function">
    <text evidence="12">Component of the microsomal membrane bound fatty acid elongation system, which produces the 26-carbon very long-chain fatty acids (VLCFA) from palmitate. Catalyzes the reduction of the 3-ketoacyl-CoA intermediate that is formed in each cycle of fatty acid elongation. VLCFAs serve as precursors for ceramide and sphingolipids.</text>
</comment>
<keyword evidence="10 12" id="KW-0472">Membrane</keyword>
<dbReference type="GO" id="GO:0045703">
    <property type="term" value="F:ketoreductase activity"/>
    <property type="evidence" value="ECO:0007669"/>
    <property type="project" value="UniProtKB-UniRule"/>
</dbReference>
<evidence type="ECO:0000256" key="5">
    <source>
        <dbReference type="ARBA" id="ARBA00022832"/>
    </source>
</evidence>
<dbReference type="HAMAP" id="MF_03107">
    <property type="entry name" value="3_ketoreductase"/>
    <property type="match status" value="1"/>
</dbReference>
<feature type="transmembrane region" description="Helical" evidence="13">
    <location>
        <begin position="16"/>
        <end position="41"/>
    </location>
</feature>
<feature type="active site" description="Proton acceptor" evidence="12">
    <location>
        <position position="206"/>
    </location>
</feature>
<dbReference type="VEuPathDB" id="FungiDB:DFL_007763"/>
<keyword evidence="6 12" id="KW-0521">NADP</keyword>
<evidence type="ECO:0000256" key="9">
    <source>
        <dbReference type="ARBA" id="ARBA00023098"/>
    </source>
</evidence>
<dbReference type="PROSITE" id="PS00061">
    <property type="entry name" value="ADH_SHORT"/>
    <property type="match status" value="1"/>
</dbReference>
<evidence type="ECO:0000313" key="15">
    <source>
        <dbReference type="Proteomes" id="UP000283090"/>
    </source>
</evidence>
<keyword evidence="2 12" id="KW-0444">Lipid biosynthesis</keyword>
<comment type="subcellular location">
    <subcellularLocation>
        <location evidence="12">Endoplasmic reticulum membrane</location>
        <topology evidence="12">Single-pass membrane protein</topology>
    </subcellularLocation>
</comment>
<evidence type="ECO:0000256" key="11">
    <source>
        <dbReference type="ARBA" id="ARBA00023160"/>
    </source>
</evidence>
<evidence type="ECO:0000256" key="6">
    <source>
        <dbReference type="ARBA" id="ARBA00022857"/>
    </source>
</evidence>
<keyword evidence="11 12" id="KW-0275">Fatty acid biosynthesis</keyword>
<comment type="similarity">
    <text evidence="12">Belongs to the short-chain dehydrogenases/reductases (SDR) family.</text>
</comment>
<comment type="pathway">
    <text evidence="1">Lipid metabolism; fatty acid biosynthesis.</text>
</comment>
<dbReference type="Pfam" id="PF00106">
    <property type="entry name" value="adh_short"/>
    <property type="match status" value="1"/>
</dbReference>
<protein>
    <recommendedName>
        <fullName evidence="12">Very-long-chain 3-oxoacyl-CoA reductase</fullName>
        <ecNumber evidence="12">1.1.1.330</ecNumber>
    </recommendedName>
    <alternativeName>
        <fullName evidence="12">3-ketoacyl-CoA reductase</fullName>
        <shortName evidence="12">3-ketoreductase</shortName>
        <shortName evidence="12">KAR</shortName>
    </alternativeName>
    <alternativeName>
        <fullName evidence="12">Microsomal beta-keto-reductase</fullName>
    </alternativeName>
</protein>
<keyword evidence="7 12" id="KW-1133">Transmembrane helix</keyword>
<evidence type="ECO:0000256" key="12">
    <source>
        <dbReference type="HAMAP-Rule" id="MF_03107"/>
    </source>
</evidence>
<proteinExistence type="inferred from homology"/>
<dbReference type="AlphaFoldDB" id="A0A436ZXA2"/>
<dbReference type="PANTHER" id="PTHR43086:SF2">
    <property type="entry name" value="HYDROXYSTEROID DEHYDROGENASE-LIKE PROTEIN 1"/>
    <property type="match status" value="1"/>
</dbReference>
<evidence type="ECO:0000256" key="8">
    <source>
        <dbReference type="ARBA" id="ARBA00023002"/>
    </source>
</evidence>
<feature type="binding site" evidence="12">
    <location>
        <position position="193"/>
    </location>
    <ligand>
        <name>substrate</name>
    </ligand>
</feature>
<dbReference type="Gene3D" id="3.40.50.720">
    <property type="entry name" value="NAD(P)-binding Rossmann-like Domain"/>
    <property type="match status" value="1"/>
</dbReference>
<keyword evidence="9 12" id="KW-0443">Lipid metabolism</keyword>
<evidence type="ECO:0000256" key="7">
    <source>
        <dbReference type="ARBA" id="ARBA00022989"/>
    </source>
</evidence>
<comment type="caution">
    <text evidence="14">The sequence shown here is derived from an EMBL/GenBank/DDBJ whole genome shotgun (WGS) entry which is preliminary data.</text>
</comment>
<dbReference type="CDD" id="cd05356">
    <property type="entry name" value="17beta-HSD1_like_SDR_c"/>
    <property type="match status" value="1"/>
</dbReference>
<dbReference type="FunFam" id="3.40.50.720:FF:000137">
    <property type="entry name" value="Hydroxysteroid (17-beta) dehydrogenase 3"/>
    <property type="match status" value="1"/>
</dbReference>
<dbReference type="InterPro" id="IPR002347">
    <property type="entry name" value="SDR_fam"/>
</dbReference>
<keyword evidence="15" id="KW-1185">Reference proteome</keyword>
<keyword evidence="3 12" id="KW-0812">Transmembrane</keyword>
<dbReference type="PRINTS" id="PR00081">
    <property type="entry name" value="GDHRDH"/>
</dbReference>
<dbReference type="RefSeq" id="XP_067488920.1">
    <property type="nucleotide sequence ID" value="XM_067637399.1"/>
</dbReference>
<dbReference type="PANTHER" id="PTHR43086">
    <property type="entry name" value="VERY-LONG-CHAIN 3-OXOOACYL-COA REDUCTASE"/>
    <property type="match status" value="1"/>
</dbReference>
<dbReference type="GO" id="GO:0030497">
    <property type="term" value="P:fatty acid elongation"/>
    <property type="evidence" value="ECO:0007669"/>
    <property type="project" value="UniProtKB-UniRule"/>
</dbReference>
<dbReference type="GO" id="GO:0005789">
    <property type="term" value="C:endoplasmic reticulum membrane"/>
    <property type="evidence" value="ECO:0007669"/>
    <property type="project" value="UniProtKB-SubCell"/>
</dbReference>
<keyword evidence="8 12" id="KW-0560">Oxidoreductase</keyword>
<evidence type="ECO:0000256" key="1">
    <source>
        <dbReference type="ARBA" id="ARBA00005194"/>
    </source>
</evidence>
<name>A0A436ZXA2_ARTFL</name>
<evidence type="ECO:0000256" key="10">
    <source>
        <dbReference type="ARBA" id="ARBA00023136"/>
    </source>
</evidence>
<dbReference type="EMBL" id="SAEB01000009">
    <property type="protein sequence ID" value="RVD83376.1"/>
    <property type="molecule type" value="Genomic_DNA"/>
</dbReference>
<dbReference type="Proteomes" id="UP000283090">
    <property type="component" value="Unassembled WGS sequence"/>
</dbReference>
<gene>
    <name evidence="14" type="ORF">DFL_007763</name>
</gene>
<evidence type="ECO:0000256" key="4">
    <source>
        <dbReference type="ARBA" id="ARBA00022824"/>
    </source>
</evidence>
<dbReference type="InterPro" id="IPR027533">
    <property type="entry name" value="3_ketoreductase_fungal"/>
</dbReference>
<comment type="catalytic activity">
    <reaction evidence="12">
        <text>a very-long-chain (3R)-3-hydroxyacyl-CoA + NADP(+) = a very-long-chain 3-oxoacyl-CoA + NADPH + H(+)</text>
        <dbReference type="Rhea" id="RHEA:48680"/>
        <dbReference type="ChEBI" id="CHEBI:15378"/>
        <dbReference type="ChEBI" id="CHEBI:57783"/>
        <dbReference type="ChEBI" id="CHEBI:58349"/>
        <dbReference type="ChEBI" id="CHEBI:85440"/>
        <dbReference type="ChEBI" id="CHEBI:90725"/>
        <dbReference type="EC" id="1.1.1.330"/>
    </reaction>
</comment>
<evidence type="ECO:0000313" key="14">
    <source>
        <dbReference type="EMBL" id="RVD83376.1"/>
    </source>
</evidence>
<dbReference type="InterPro" id="IPR020904">
    <property type="entry name" value="Sc_DH/Rdtase_CS"/>
</dbReference>
<dbReference type="UniPathway" id="UPA00094"/>
<evidence type="ECO:0000256" key="13">
    <source>
        <dbReference type="SAM" id="Phobius"/>
    </source>
</evidence>
<reference evidence="14 15" key="1">
    <citation type="submission" date="2019-01" db="EMBL/GenBank/DDBJ databases">
        <title>Intercellular communication is required for trap formation in the nematode-trapping fungus Duddingtonia flagrans.</title>
        <authorList>
            <person name="Youssar L."/>
            <person name="Wernet V."/>
            <person name="Hensel N."/>
            <person name="Hildebrandt H.-G."/>
            <person name="Fischer R."/>
        </authorList>
    </citation>
    <scope>NUCLEOTIDE SEQUENCE [LARGE SCALE GENOMIC DNA]</scope>
    <source>
        <strain evidence="14 15">CBS H-5679</strain>
    </source>
</reference>
<evidence type="ECO:0000256" key="2">
    <source>
        <dbReference type="ARBA" id="ARBA00022516"/>
    </source>
</evidence>
<dbReference type="SUPFAM" id="SSF51735">
    <property type="entry name" value="NAD(P)-binding Rossmann-fold domains"/>
    <property type="match status" value="1"/>
</dbReference>
<dbReference type="GeneID" id="93590074"/>
<dbReference type="InterPro" id="IPR036291">
    <property type="entry name" value="NAD(P)-bd_dom_sf"/>
</dbReference>
<dbReference type="STRING" id="97331.A0A436ZXA2"/>